<dbReference type="Proteomes" id="UP001295444">
    <property type="component" value="Chromosome 02"/>
</dbReference>
<dbReference type="AlphaFoldDB" id="A0AAD1RDD6"/>
<accession>A0AAD1RDD6</accession>
<protein>
    <submittedName>
        <fullName evidence="1">Uncharacterized protein</fullName>
    </submittedName>
</protein>
<evidence type="ECO:0000313" key="1">
    <source>
        <dbReference type="EMBL" id="CAH2248979.1"/>
    </source>
</evidence>
<sequence length="90" mass="10104">MTLCTCDRVVKVDQLTVTTALRQLAAETGEEGKYPGNLERLKTRTSKHSKGRQTYADIYEVIMIPLYQYGSNSHELCALYVFIVNASATK</sequence>
<evidence type="ECO:0000313" key="2">
    <source>
        <dbReference type="Proteomes" id="UP001295444"/>
    </source>
</evidence>
<feature type="non-terminal residue" evidence="1">
    <location>
        <position position="90"/>
    </location>
</feature>
<gene>
    <name evidence="1" type="ORF">PECUL_23A057393</name>
</gene>
<reference evidence="1" key="1">
    <citation type="submission" date="2022-03" db="EMBL/GenBank/DDBJ databases">
        <authorList>
            <person name="Alioto T."/>
            <person name="Alioto T."/>
            <person name="Gomez Garrido J."/>
        </authorList>
    </citation>
    <scope>NUCLEOTIDE SEQUENCE</scope>
</reference>
<dbReference type="EMBL" id="OW240913">
    <property type="protein sequence ID" value="CAH2248979.1"/>
    <property type="molecule type" value="Genomic_DNA"/>
</dbReference>
<name>A0AAD1RDD6_PELCU</name>
<proteinExistence type="predicted"/>
<organism evidence="1 2">
    <name type="scientific">Pelobates cultripes</name>
    <name type="common">Western spadefoot toad</name>
    <dbReference type="NCBI Taxonomy" id="61616"/>
    <lineage>
        <taxon>Eukaryota</taxon>
        <taxon>Metazoa</taxon>
        <taxon>Chordata</taxon>
        <taxon>Craniata</taxon>
        <taxon>Vertebrata</taxon>
        <taxon>Euteleostomi</taxon>
        <taxon>Amphibia</taxon>
        <taxon>Batrachia</taxon>
        <taxon>Anura</taxon>
        <taxon>Pelobatoidea</taxon>
        <taxon>Pelobatidae</taxon>
        <taxon>Pelobates</taxon>
    </lineage>
</organism>
<keyword evidence="2" id="KW-1185">Reference proteome</keyword>